<sequence length="53" mass="6040">GWVVGETGLEPYPSGIKRYESHLAMRIILDAMQELRKLPPCPHCFVQELSEVD</sequence>
<comment type="caution">
    <text evidence="1">The sequence shown here is derived from an EMBL/GenBank/DDBJ whole genome shotgun (WGS) entry which is preliminary data.</text>
</comment>
<keyword evidence="3" id="KW-1185">Reference proteome</keyword>
<reference evidence="1" key="1">
    <citation type="submission" date="2022-10" db="EMBL/GenBank/DDBJ databases">
        <authorList>
            <person name="Chen Y."/>
            <person name="Dougan E. K."/>
            <person name="Chan C."/>
            <person name="Rhodes N."/>
            <person name="Thang M."/>
        </authorList>
    </citation>
    <scope>NUCLEOTIDE SEQUENCE</scope>
</reference>
<dbReference type="EMBL" id="CAMXCT030002345">
    <property type="protein sequence ID" value="CAL4784833.1"/>
    <property type="molecule type" value="Genomic_DNA"/>
</dbReference>
<protein>
    <submittedName>
        <fullName evidence="1">Uncharacterized protein</fullName>
    </submittedName>
</protein>
<proteinExistence type="predicted"/>
<reference evidence="2" key="2">
    <citation type="submission" date="2024-04" db="EMBL/GenBank/DDBJ databases">
        <authorList>
            <person name="Chen Y."/>
            <person name="Shah S."/>
            <person name="Dougan E. K."/>
            <person name="Thang M."/>
            <person name="Chan C."/>
        </authorList>
    </citation>
    <scope>NUCLEOTIDE SEQUENCE [LARGE SCALE GENOMIC DNA]</scope>
</reference>
<evidence type="ECO:0000313" key="3">
    <source>
        <dbReference type="Proteomes" id="UP001152797"/>
    </source>
</evidence>
<gene>
    <name evidence="1" type="ORF">C1SCF055_LOCUS23895</name>
</gene>
<dbReference type="AlphaFoldDB" id="A0A9P1G2V6"/>
<feature type="non-terminal residue" evidence="1">
    <location>
        <position position="1"/>
    </location>
</feature>
<dbReference type="Proteomes" id="UP001152797">
    <property type="component" value="Unassembled WGS sequence"/>
</dbReference>
<name>A0A9P1G2V6_9DINO</name>
<dbReference type="EMBL" id="CAMXCT020002345">
    <property type="protein sequence ID" value="CAL1150896.1"/>
    <property type="molecule type" value="Genomic_DNA"/>
</dbReference>
<accession>A0A9P1G2V6</accession>
<evidence type="ECO:0000313" key="1">
    <source>
        <dbReference type="EMBL" id="CAI3997521.1"/>
    </source>
</evidence>
<evidence type="ECO:0000313" key="2">
    <source>
        <dbReference type="EMBL" id="CAL1150896.1"/>
    </source>
</evidence>
<dbReference type="EMBL" id="CAMXCT010002345">
    <property type="protein sequence ID" value="CAI3997521.1"/>
    <property type="molecule type" value="Genomic_DNA"/>
</dbReference>
<organism evidence="1">
    <name type="scientific">Cladocopium goreaui</name>
    <dbReference type="NCBI Taxonomy" id="2562237"/>
    <lineage>
        <taxon>Eukaryota</taxon>
        <taxon>Sar</taxon>
        <taxon>Alveolata</taxon>
        <taxon>Dinophyceae</taxon>
        <taxon>Suessiales</taxon>
        <taxon>Symbiodiniaceae</taxon>
        <taxon>Cladocopium</taxon>
    </lineage>
</organism>